<dbReference type="Proteomes" id="UP001500518">
    <property type="component" value="Unassembled WGS sequence"/>
</dbReference>
<sequence length="189" mass="20615">MARALTIIATIAAAGLFGWAVPLERLFGAFQPLMVALSIMVAAVFIRLNRGMPTLEWKSLEPTDRKGLTAAIVRLSKEYGWIIAIIAVTLVAIVSLSVIGSETAATWNVWVRRIVSGALGGALGLCSARMGYVVWRDIDIVRLQKRLIDGVADKEEGDRQAALANEKVMEFKSANVRRVPVEKPKAWGE</sequence>
<proteinExistence type="predicted"/>
<dbReference type="RefSeq" id="WP_346031498.1">
    <property type="nucleotide sequence ID" value="NZ_BAABHV010000004.1"/>
</dbReference>
<keyword evidence="1" id="KW-1133">Transmembrane helix</keyword>
<keyword evidence="1" id="KW-0472">Membrane</keyword>
<evidence type="ECO:0000313" key="3">
    <source>
        <dbReference type="Proteomes" id="UP001500518"/>
    </source>
</evidence>
<organism evidence="2 3">
    <name type="scientific">Erythrobacter westpacificensis</name>
    <dbReference type="NCBI Taxonomy" id="1055231"/>
    <lineage>
        <taxon>Bacteria</taxon>
        <taxon>Pseudomonadati</taxon>
        <taxon>Pseudomonadota</taxon>
        <taxon>Alphaproteobacteria</taxon>
        <taxon>Sphingomonadales</taxon>
        <taxon>Erythrobacteraceae</taxon>
        <taxon>Erythrobacter/Porphyrobacter group</taxon>
        <taxon>Erythrobacter</taxon>
    </lineage>
</organism>
<gene>
    <name evidence="2" type="ORF">GCM10023208_04300</name>
</gene>
<accession>A0ABP9JZK0</accession>
<evidence type="ECO:0000313" key="2">
    <source>
        <dbReference type="EMBL" id="GAA5047725.1"/>
    </source>
</evidence>
<feature type="transmembrane region" description="Helical" evidence="1">
    <location>
        <begin position="79"/>
        <end position="99"/>
    </location>
</feature>
<keyword evidence="3" id="KW-1185">Reference proteome</keyword>
<comment type="caution">
    <text evidence="2">The sequence shown here is derived from an EMBL/GenBank/DDBJ whole genome shotgun (WGS) entry which is preliminary data.</text>
</comment>
<feature type="transmembrane region" description="Helical" evidence="1">
    <location>
        <begin position="114"/>
        <end position="135"/>
    </location>
</feature>
<evidence type="ECO:0000256" key="1">
    <source>
        <dbReference type="SAM" id="Phobius"/>
    </source>
</evidence>
<name>A0ABP9JZK0_9SPHN</name>
<feature type="transmembrane region" description="Helical" evidence="1">
    <location>
        <begin position="30"/>
        <end position="48"/>
    </location>
</feature>
<protein>
    <submittedName>
        <fullName evidence="2">Uncharacterized protein</fullName>
    </submittedName>
</protein>
<keyword evidence="1" id="KW-0812">Transmembrane</keyword>
<reference evidence="3" key="1">
    <citation type="journal article" date="2019" name="Int. J. Syst. Evol. Microbiol.">
        <title>The Global Catalogue of Microorganisms (GCM) 10K type strain sequencing project: providing services to taxonomists for standard genome sequencing and annotation.</title>
        <authorList>
            <consortium name="The Broad Institute Genomics Platform"/>
            <consortium name="The Broad Institute Genome Sequencing Center for Infectious Disease"/>
            <person name="Wu L."/>
            <person name="Ma J."/>
        </authorList>
    </citation>
    <scope>NUCLEOTIDE SEQUENCE [LARGE SCALE GENOMIC DNA]</scope>
    <source>
        <strain evidence="3">JCM 18014</strain>
    </source>
</reference>
<dbReference type="EMBL" id="BAABHV010000004">
    <property type="protein sequence ID" value="GAA5047725.1"/>
    <property type="molecule type" value="Genomic_DNA"/>
</dbReference>